<dbReference type="GO" id="GO:0005524">
    <property type="term" value="F:ATP binding"/>
    <property type="evidence" value="ECO:0007669"/>
    <property type="project" value="UniProtKB-UniRule"/>
</dbReference>
<dbReference type="NCBIfam" id="TIGR00395">
    <property type="entry name" value="leuS_arch"/>
    <property type="match status" value="1"/>
</dbReference>
<dbReference type="Gene3D" id="3.30.2320.20">
    <property type="entry name" value="Class I aminoacyl-tRNA synthetases (RS)"/>
    <property type="match status" value="1"/>
</dbReference>
<dbReference type="GO" id="GO:0002161">
    <property type="term" value="F:aminoacyl-tRNA deacylase activity"/>
    <property type="evidence" value="ECO:0007669"/>
    <property type="project" value="InterPro"/>
</dbReference>
<dbReference type="InterPro" id="IPR002300">
    <property type="entry name" value="aa-tRNA-synth_Ia"/>
</dbReference>
<evidence type="ECO:0000256" key="1">
    <source>
        <dbReference type="ARBA" id="ARBA00005594"/>
    </source>
</evidence>
<keyword evidence="7 8" id="KW-0030">Aminoacyl-tRNA synthetase</keyword>
<dbReference type="Gene3D" id="3.40.50.620">
    <property type="entry name" value="HUPs"/>
    <property type="match status" value="1"/>
</dbReference>
<sequence length="945" mass="110074">MTYFAREEFFQKLREIERKWQDLWERDHVFEPEIDEKKPKFFLTVPYPYTSGPLHIGHARTYTIGDVHARYMRLKGYNVLFPMAFHITGTPIESVSFMIAHGDKEAIDLYKSYVRIYINDEKEVEKIVNSFTDPWNVMKFFSSVIIRDFKSVGFSIDWRRRFTTGDRVYNSFVRWQFTKLMEKGYITRGTHPVLYDILEDQVVGEDDIKGGDEIKPEIIEFTAVKFRGDGKVFVAATLRPETVFGVTNIWVNPNAEYVELDVNGERWIVSKEAEEKIRRQGWPAKTIKTLKGSDLINSFVETPDGRKVPVLPAEFVDPDQATGVVYSVPAHAPYDLIALMDLGLYGKIKPIKVISIEGYSDFPAEDAIRKHGVKSQKDVKQLDEATDEIYKEEFYRGVMAIGPFSGEKVSEVKQKVVSWLVERGYAFTFYEVKAEKRPVLSRAGGKVIAAVLRDQWFINYDAPGWKDLAWKALNSMEIIPQIYRRNFEEAFNWVKMRPCARKRGIGTRLPFDEEWIIESLSDSTIYMALYTVMHRIRSLGIEDMENDFWDYIFLGNGDPEKIAEKLGIRKEDVEGMRREFLYWYPVDMRHTAIAHISNHLTFFIFHHVAIFPEGLWPRKITLNDLVIREGEKMAKSKGNVIPLANIGRSYSADWFRLYVVSAADLKTVLDWREEEMRTVGGRLEKFFRMAEEIMRMEGGKGKEIMTKWFITRVNKAIKEVDKCYSSHMYREAVVRGFFDMMRDFETYMRYGGADSAVLRDMLNKWIRIISPVIPHTAEELWHMMGEKGYVSAARWPEAEEVDEDAELAFEMAESTVEDVNKIIRTLKAKPRKLYIYVAPEWKYDLASKLSKLKSPVNPKEAFDIAKDYMKMGEEARKLVEEFIKGQVIKFSKREYELKILSELKDMIKERTGVEEVHVVEAEKAEYDPKNRAKLAIPGRPALYIE</sequence>
<dbReference type="Pfam" id="PF08264">
    <property type="entry name" value="Anticodon_1"/>
    <property type="match status" value="1"/>
</dbReference>
<evidence type="ECO:0000256" key="5">
    <source>
        <dbReference type="ARBA" id="ARBA00022840"/>
    </source>
</evidence>
<dbReference type="NCBIfam" id="NF008957">
    <property type="entry name" value="PRK12300.1"/>
    <property type="match status" value="1"/>
</dbReference>
<comment type="subcellular location">
    <subcellularLocation>
        <location evidence="8">Cytoplasm</location>
    </subcellularLocation>
</comment>
<dbReference type="EMBL" id="RXII01000011">
    <property type="protein sequence ID" value="RZN63547.1"/>
    <property type="molecule type" value="Genomic_DNA"/>
</dbReference>
<dbReference type="GO" id="GO:0006429">
    <property type="term" value="P:leucyl-tRNA aminoacylation"/>
    <property type="evidence" value="ECO:0007669"/>
    <property type="project" value="UniProtKB-UniRule"/>
</dbReference>
<evidence type="ECO:0000256" key="3">
    <source>
        <dbReference type="ARBA" id="ARBA00022598"/>
    </source>
</evidence>
<reference evidence="12 13" key="1">
    <citation type="journal article" date="2019" name="Nat. Microbiol.">
        <title>Wide diversity of methane and short-chain alkane metabolisms in uncultured archaea.</title>
        <authorList>
            <person name="Borrel G."/>
            <person name="Adam P.S."/>
            <person name="McKay L.J."/>
            <person name="Chen L.X."/>
            <person name="Sierra-Garcia I.N."/>
            <person name="Sieber C.M."/>
            <person name="Letourneur Q."/>
            <person name="Ghozlane A."/>
            <person name="Andersen G.L."/>
            <person name="Li W.J."/>
            <person name="Hallam S.J."/>
            <person name="Muyzer G."/>
            <person name="de Oliveira V.M."/>
            <person name="Inskeep W.P."/>
            <person name="Banfield J.F."/>
            <person name="Gribaldo S."/>
        </authorList>
    </citation>
    <scope>NUCLEOTIDE SEQUENCE [LARGE SCALE GENOMIC DNA]</scope>
    <source>
        <strain evidence="12">NM4</strain>
    </source>
</reference>
<evidence type="ECO:0000313" key="13">
    <source>
        <dbReference type="Proteomes" id="UP000316217"/>
    </source>
</evidence>
<evidence type="ECO:0000259" key="10">
    <source>
        <dbReference type="Pfam" id="PF00133"/>
    </source>
</evidence>
<feature type="domain" description="Aminoacyl-tRNA synthetase class Ia" evidence="10">
    <location>
        <begin position="19"/>
        <end position="664"/>
    </location>
</feature>
<keyword evidence="2 8" id="KW-0963">Cytoplasm</keyword>
<dbReference type="InterPro" id="IPR014729">
    <property type="entry name" value="Rossmann-like_a/b/a_fold"/>
</dbReference>
<dbReference type="Proteomes" id="UP000316217">
    <property type="component" value="Unassembled WGS sequence"/>
</dbReference>
<proteinExistence type="inferred from homology"/>
<feature type="binding site" evidence="8">
    <location>
        <position position="635"/>
    </location>
    <ligand>
        <name>ATP</name>
        <dbReference type="ChEBI" id="CHEBI:30616"/>
    </ligand>
</feature>
<dbReference type="PANTHER" id="PTHR45794:SF1">
    <property type="entry name" value="LEUCINE--TRNA LIGASE, CYTOPLASMIC"/>
    <property type="match status" value="1"/>
</dbReference>
<feature type="domain" description="Methionyl/Valyl/Leucyl/Isoleucyl-tRNA synthetase anticodon-binding" evidence="11">
    <location>
        <begin position="707"/>
        <end position="829"/>
    </location>
</feature>
<dbReference type="SUPFAM" id="SSF47323">
    <property type="entry name" value="Anticodon-binding domain of a subclass of class I aminoacyl-tRNA synthetases"/>
    <property type="match status" value="1"/>
</dbReference>
<organism evidence="12 13">
    <name type="scientific">Candidatus Methanodesulfokora washburnensis</name>
    <dbReference type="NCBI Taxonomy" id="2478471"/>
    <lineage>
        <taxon>Archaea</taxon>
        <taxon>Thermoproteota</taxon>
        <taxon>Candidatus Korarchaeia</taxon>
        <taxon>Candidatus Korarchaeia incertae sedis</taxon>
        <taxon>Candidatus Methanodesulfokora</taxon>
    </lineage>
</organism>
<evidence type="ECO:0000256" key="4">
    <source>
        <dbReference type="ARBA" id="ARBA00022741"/>
    </source>
</evidence>
<evidence type="ECO:0000256" key="8">
    <source>
        <dbReference type="HAMAP-Rule" id="MF_00049"/>
    </source>
</evidence>
<evidence type="ECO:0000256" key="7">
    <source>
        <dbReference type="ARBA" id="ARBA00023146"/>
    </source>
</evidence>
<evidence type="ECO:0000256" key="2">
    <source>
        <dbReference type="ARBA" id="ARBA00022490"/>
    </source>
</evidence>
<comment type="caution">
    <text evidence="12">The sequence shown here is derived from an EMBL/GenBank/DDBJ whole genome shotgun (WGS) entry which is preliminary data.</text>
</comment>
<dbReference type="AlphaFoldDB" id="A0A520KQ30"/>
<keyword evidence="6 8" id="KW-0648">Protein biosynthesis</keyword>
<dbReference type="InterPro" id="IPR009008">
    <property type="entry name" value="Val/Leu/Ile-tRNA-synth_edit"/>
</dbReference>
<protein>
    <recommendedName>
        <fullName evidence="8">Leucine--tRNA ligase</fullName>
        <ecNumber evidence="8">6.1.1.4</ecNumber>
    </recommendedName>
    <alternativeName>
        <fullName evidence="8">Leucyl-tRNA synthetase</fullName>
        <shortName evidence="8">LeuRS</shortName>
    </alternativeName>
</protein>
<dbReference type="GO" id="GO:0004823">
    <property type="term" value="F:leucine-tRNA ligase activity"/>
    <property type="evidence" value="ECO:0007669"/>
    <property type="project" value="UniProtKB-UniRule"/>
</dbReference>
<dbReference type="InterPro" id="IPR004493">
    <property type="entry name" value="Leu-tRNA-synth_Ia_arc/euk"/>
</dbReference>
<dbReference type="InterPro" id="IPR009080">
    <property type="entry name" value="tRNAsynth_Ia_anticodon-bd"/>
</dbReference>
<evidence type="ECO:0000256" key="9">
    <source>
        <dbReference type="RuleBase" id="RU363035"/>
    </source>
</evidence>
<dbReference type="InterPro" id="IPR001412">
    <property type="entry name" value="aa-tRNA-synth_I_CS"/>
</dbReference>
<dbReference type="SUPFAM" id="SSF50677">
    <property type="entry name" value="ValRS/IleRS/LeuRS editing domain"/>
    <property type="match status" value="1"/>
</dbReference>
<dbReference type="EC" id="6.1.1.4" evidence="8"/>
<name>A0A520KQ30_9CREN</name>
<evidence type="ECO:0000313" key="12">
    <source>
        <dbReference type="EMBL" id="RZN63547.1"/>
    </source>
</evidence>
<evidence type="ECO:0000256" key="6">
    <source>
        <dbReference type="ARBA" id="ARBA00022917"/>
    </source>
</evidence>
<gene>
    <name evidence="8 12" type="primary">leuS</name>
    <name evidence="12" type="ORF">EF810_00640</name>
</gene>
<dbReference type="InterPro" id="IPR013155">
    <property type="entry name" value="M/V/L/I-tRNA-synth_anticd-bd"/>
</dbReference>
<dbReference type="InterPro" id="IPR020791">
    <property type="entry name" value="Leu-tRNA-lgase_arc"/>
</dbReference>
<dbReference type="Gene3D" id="1.10.10.720">
    <property type="entry name" value="leucyl-tRNA synthetase"/>
    <property type="match status" value="1"/>
</dbReference>
<dbReference type="Gene3D" id="1.10.730.10">
    <property type="entry name" value="Isoleucyl-tRNA Synthetase, Domain 1"/>
    <property type="match status" value="1"/>
</dbReference>
<dbReference type="GO" id="GO:0005737">
    <property type="term" value="C:cytoplasm"/>
    <property type="evidence" value="ECO:0007669"/>
    <property type="project" value="UniProtKB-SubCell"/>
</dbReference>
<dbReference type="Pfam" id="PF00133">
    <property type="entry name" value="tRNA-synt_1"/>
    <property type="match status" value="1"/>
</dbReference>
<dbReference type="HAMAP" id="MF_00049_A">
    <property type="entry name" value="Leu_tRNA_synth_A"/>
    <property type="match status" value="1"/>
</dbReference>
<feature type="short sequence motif" description="'HIGH' region" evidence="8">
    <location>
        <begin position="48"/>
        <end position="58"/>
    </location>
</feature>
<dbReference type="Gene3D" id="3.90.740.10">
    <property type="entry name" value="Valyl/Leucyl/Isoleucyl-tRNA synthetase, editing domain"/>
    <property type="match status" value="1"/>
</dbReference>
<dbReference type="PANTHER" id="PTHR45794">
    <property type="entry name" value="LEUCYL-TRNA SYNTHETASE"/>
    <property type="match status" value="1"/>
</dbReference>
<feature type="short sequence motif" description="'KMSKS' region" evidence="8">
    <location>
        <begin position="632"/>
        <end position="636"/>
    </location>
</feature>
<comment type="catalytic activity">
    <reaction evidence="8">
        <text>tRNA(Leu) + L-leucine + ATP = L-leucyl-tRNA(Leu) + AMP + diphosphate</text>
        <dbReference type="Rhea" id="RHEA:11688"/>
        <dbReference type="Rhea" id="RHEA-COMP:9613"/>
        <dbReference type="Rhea" id="RHEA-COMP:9622"/>
        <dbReference type="ChEBI" id="CHEBI:30616"/>
        <dbReference type="ChEBI" id="CHEBI:33019"/>
        <dbReference type="ChEBI" id="CHEBI:57427"/>
        <dbReference type="ChEBI" id="CHEBI:78442"/>
        <dbReference type="ChEBI" id="CHEBI:78494"/>
        <dbReference type="ChEBI" id="CHEBI:456215"/>
        <dbReference type="EC" id="6.1.1.4"/>
    </reaction>
</comment>
<keyword evidence="5 8" id="KW-0067">ATP-binding</keyword>
<keyword evidence="4 8" id="KW-0547">Nucleotide-binding</keyword>
<keyword evidence="3 8" id="KW-0436">Ligase</keyword>
<evidence type="ECO:0000259" key="11">
    <source>
        <dbReference type="Pfam" id="PF08264"/>
    </source>
</evidence>
<comment type="similarity">
    <text evidence="1 8 9">Belongs to the class-I aminoacyl-tRNA synthetase family.</text>
</comment>
<accession>A0A520KQ30</accession>
<dbReference type="PROSITE" id="PS00178">
    <property type="entry name" value="AA_TRNA_LIGASE_I"/>
    <property type="match status" value="1"/>
</dbReference>
<dbReference type="SUPFAM" id="SSF52374">
    <property type="entry name" value="Nucleotidylyl transferase"/>
    <property type="match status" value="1"/>
</dbReference>